<gene>
    <name evidence="4" type="ORF">F4553_005845</name>
</gene>
<evidence type="ECO:0000313" key="4">
    <source>
        <dbReference type="EMBL" id="MBB5872411.1"/>
    </source>
</evidence>
<keyword evidence="3" id="KW-0732">Signal</keyword>
<organism evidence="4 5">
    <name type="scientific">Allocatelliglobosispora scoriae</name>
    <dbReference type="NCBI Taxonomy" id="643052"/>
    <lineage>
        <taxon>Bacteria</taxon>
        <taxon>Bacillati</taxon>
        <taxon>Actinomycetota</taxon>
        <taxon>Actinomycetes</taxon>
        <taxon>Micromonosporales</taxon>
        <taxon>Micromonosporaceae</taxon>
        <taxon>Allocatelliglobosispora</taxon>
    </lineage>
</organism>
<dbReference type="EMBL" id="JACHMN010000003">
    <property type="protein sequence ID" value="MBB5872411.1"/>
    <property type="molecule type" value="Genomic_DNA"/>
</dbReference>
<feature type="compositionally biased region" description="Low complexity" evidence="1">
    <location>
        <begin position="29"/>
        <end position="50"/>
    </location>
</feature>
<dbReference type="Proteomes" id="UP000587527">
    <property type="component" value="Unassembled WGS sequence"/>
</dbReference>
<accession>A0A841C0K1</accession>
<keyword evidence="2" id="KW-0472">Membrane</keyword>
<evidence type="ECO:0000256" key="3">
    <source>
        <dbReference type="SAM" id="SignalP"/>
    </source>
</evidence>
<keyword evidence="2" id="KW-0812">Transmembrane</keyword>
<reference evidence="4 5" key="1">
    <citation type="submission" date="2020-08" db="EMBL/GenBank/DDBJ databases">
        <title>Sequencing the genomes of 1000 actinobacteria strains.</title>
        <authorList>
            <person name="Klenk H.-P."/>
        </authorList>
    </citation>
    <scope>NUCLEOTIDE SEQUENCE [LARGE SCALE GENOMIC DNA]</scope>
    <source>
        <strain evidence="4 5">DSM 45362</strain>
    </source>
</reference>
<sequence length="385" mass="40072">MSSPRATRALLLLLLGLICLVGCTSGQPPGAAPRTGPTASAPSAAAARPQAKLRPPVGDIGDEFTLLVDGASCPSGAGLTVVWDTLGPIARIDRVIEPGTTYLTVIAAPKDAYGSHPVGIRCGDDEAELASTRYQLTNAPTVTVYPSSALPGDDVIISVSGFSCANDVNFPARVHASIAGTGRDDHAPTIPGDIKPGRHQVFASCIWPVRNPPQVTGAFWVPGITRLSPDGGSGGTAVLITGAGFDCARVDIDLEGTPLGTAEVPPDRARTGAFSTRVTIPADTRRGRYLIGASCPGAVRPTVPFIVDNTFVPPSYAAAQDDRNARSERNVRVALGAGALLLLVLTVAALLARRAARRRSRRPGLEIRPDLGEPRVQGREAEERP</sequence>
<feature type="region of interest" description="Disordered" evidence="1">
    <location>
        <begin position="29"/>
        <end position="54"/>
    </location>
</feature>
<evidence type="ECO:0000256" key="1">
    <source>
        <dbReference type="SAM" id="MobiDB-lite"/>
    </source>
</evidence>
<feature type="signal peptide" evidence="3">
    <location>
        <begin position="1"/>
        <end position="26"/>
    </location>
</feature>
<keyword evidence="5" id="KW-1185">Reference proteome</keyword>
<evidence type="ECO:0000256" key="2">
    <source>
        <dbReference type="SAM" id="Phobius"/>
    </source>
</evidence>
<proteinExistence type="predicted"/>
<dbReference type="AlphaFoldDB" id="A0A841C0K1"/>
<feature type="chain" id="PRO_5039412444" description="IPT/TIG domain-containing protein" evidence="3">
    <location>
        <begin position="27"/>
        <end position="385"/>
    </location>
</feature>
<comment type="caution">
    <text evidence="4">The sequence shown here is derived from an EMBL/GenBank/DDBJ whole genome shotgun (WGS) entry which is preliminary data.</text>
</comment>
<dbReference type="RefSeq" id="WP_184842013.1">
    <property type="nucleotide sequence ID" value="NZ_JACHMN010000003.1"/>
</dbReference>
<evidence type="ECO:0000313" key="5">
    <source>
        <dbReference type="Proteomes" id="UP000587527"/>
    </source>
</evidence>
<feature type="transmembrane region" description="Helical" evidence="2">
    <location>
        <begin position="333"/>
        <end position="352"/>
    </location>
</feature>
<evidence type="ECO:0008006" key="6">
    <source>
        <dbReference type="Google" id="ProtNLM"/>
    </source>
</evidence>
<name>A0A841C0K1_9ACTN</name>
<protein>
    <recommendedName>
        <fullName evidence="6">IPT/TIG domain-containing protein</fullName>
    </recommendedName>
</protein>
<feature type="region of interest" description="Disordered" evidence="1">
    <location>
        <begin position="365"/>
        <end position="385"/>
    </location>
</feature>
<keyword evidence="2" id="KW-1133">Transmembrane helix</keyword>